<feature type="region of interest" description="Disordered" evidence="1">
    <location>
        <begin position="1"/>
        <end position="31"/>
    </location>
</feature>
<keyword evidence="3" id="KW-0012">Acyltransferase</keyword>
<accession>A0ABW7R592</accession>
<evidence type="ECO:0000313" key="4">
    <source>
        <dbReference type="Proteomes" id="UP001610818"/>
    </source>
</evidence>
<gene>
    <name evidence="3" type="ORF">ACH4F9_43460</name>
</gene>
<dbReference type="Gene3D" id="3.40.630.30">
    <property type="match status" value="1"/>
</dbReference>
<evidence type="ECO:0000256" key="1">
    <source>
        <dbReference type="SAM" id="MobiDB-lite"/>
    </source>
</evidence>
<dbReference type="InterPro" id="IPR016181">
    <property type="entry name" value="Acyl_CoA_acyltransferase"/>
</dbReference>
<dbReference type="Proteomes" id="UP001610818">
    <property type="component" value="Unassembled WGS sequence"/>
</dbReference>
<evidence type="ECO:0000259" key="2">
    <source>
        <dbReference type="PROSITE" id="PS51186"/>
    </source>
</evidence>
<dbReference type="GO" id="GO:0016746">
    <property type="term" value="F:acyltransferase activity"/>
    <property type="evidence" value="ECO:0007669"/>
    <property type="project" value="UniProtKB-KW"/>
</dbReference>
<organism evidence="3 4">
    <name type="scientific">Streptomyces longisporoflavus</name>
    <dbReference type="NCBI Taxonomy" id="28044"/>
    <lineage>
        <taxon>Bacteria</taxon>
        <taxon>Bacillati</taxon>
        <taxon>Actinomycetota</taxon>
        <taxon>Actinomycetes</taxon>
        <taxon>Kitasatosporales</taxon>
        <taxon>Streptomycetaceae</taxon>
        <taxon>Streptomyces</taxon>
    </lineage>
</organism>
<dbReference type="PROSITE" id="PS51186">
    <property type="entry name" value="GNAT"/>
    <property type="match status" value="1"/>
</dbReference>
<dbReference type="RefSeq" id="WP_397718955.1">
    <property type="nucleotide sequence ID" value="NZ_JBIRGN010000016.1"/>
</dbReference>
<dbReference type="InterPro" id="IPR051908">
    <property type="entry name" value="Ribosomal_N-acetyltransferase"/>
</dbReference>
<sequence>MNDHTQERAHAHPHSRIGLMERAGTPPEPRALTAGDYLLRPPSVDEYREVLALGVDPDVRLWNPRCQITDEASALRDCIAGADWSDGSHTTFSIIHRDSGRYAGNIALHSIDRANSQANVGYRIAPWTRGQGVATTAVRSLVGWAFGDLGLTRLVLTHGLENIASCRVAQKAGFALEGTRTMAKRFGDAQLHDEHLHALGARPGDLALLPGDLAL</sequence>
<dbReference type="PANTHER" id="PTHR43441">
    <property type="entry name" value="RIBOSOMAL-PROTEIN-SERINE ACETYLTRANSFERASE"/>
    <property type="match status" value="1"/>
</dbReference>
<dbReference type="SUPFAM" id="SSF55729">
    <property type="entry name" value="Acyl-CoA N-acyltransferases (Nat)"/>
    <property type="match status" value="1"/>
</dbReference>
<name>A0ABW7R592_9ACTN</name>
<evidence type="ECO:0000313" key="3">
    <source>
        <dbReference type="EMBL" id="MFH8551854.1"/>
    </source>
</evidence>
<dbReference type="PANTHER" id="PTHR43441:SF10">
    <property type="entry name" value="ACETYLTRANSFERASE"/>
    <property type="match status" value="1"/>
</dbReference>
<dbReference type="InterPro" id="IPR000182">
    <property type="entry name" value="GNAT_dom"/>
</dbReference>
<dbReference type="EMBL" id="JBIRGQ010000016">
    <property type="protein sequence ID" value="MFH8551854.1"/>
    <property type="molecule type" value="Genomic_DNA"/>
</dbReference>
<feature type="domain" description="N-acetyltransferase" evidence="2">
    <location>
        <begin position="45"/>
        <end position="205"/>
    </location>
</feature>
<protein>
    <submittedName>
        <fullName evidence="3">GNAT family N-acetyltransferase</fullName>
        <ecNumber evidence="3">2.3.-.-</ecNumber>
    </submittedName>
</protein>
<keyword evidence="4" id="KW-1185">Reference proteome</keyword>
<feature type="compositionally biased region" description="Basic and acidic residues" evidence="1">
    <location>
        <begin position="1"/>
        <end position="10"/>
    </location>
</feature>
<reference evidence="3 4" key="1">
    <citation type="submission" date="2024-10" db="EMBL/GenBank/DDBJ databases">
        <title>The Natural Products Discovery Center: Release of the First 8490 Sequenced Strains for Exploring Actinobacteria Biosynthetic Diversity.</title>
        <authorList>
            <person name="Kalkreuter E."/>
            <person name="Kautsar S.A."/>
            <person name="Yang D."/>
            <person name="Bader C.D."/>
            <person name="Teijaro C.N."/>
            <person name="Fluegel L."/>
            <person name="Davis C.M."/>
            <person name="Simpson J.R."/>
            <person name="Lauterbach L."/>
            <person name="Steele A.D."/>
            <person name="Gui C."/>
            <person name="Meng S."/>
            <person name="Li G."/>
            <person name="Viehrig K."/>
            <person name="Ye F."/>
            <person name="Su P."/>
            <person name="Kiefer A.F."/>
            <person name="Nichols A."/>
            <person name="Cepeda A.J."/>
            <person name="Yan W."/>
            <person name="Fan B."/>
            <person name="Jiang Y."/>
            <person name="Adhikari A."/>
            <person name="Zheng C.-J."/>
            <person name="Schuster L."/>
            <person name="Cowan T.M."/>
            <person name="Smanski M.J."/>
            <person name="Chevrette M.G."/>
            <person name="De Carvalho L.P.S."/>
            <person name="Shen B."/>
        </authorList>
    </citation>
    <scope>NUCLEOTIDE SEQUENCE [LARGE SCALE GENOMIC DNA]</scope>
    <source>
        <strain evidence="3 4">NPDC017990</strain>
    </source>
</reference>
<comment type="caution">
    <text evidence="3">The sequence shown here is derived from an EMBL/GenBank/DDBJ whole genome shotgun (WGS) entry which is preliminary data.</text>
</comment>
<dbReference type="EC" id="2.3.-.-" evidence="3"/>
<dbReference type="Pfam" id="PF13302">
    <property type="entry name" value="Acetyltransf_3"/>
    <property type="match status" value="1"/>
</dbReference>
<keyword evidence="3" id="KW-0808">Transferase</keyword>
<proteinExistence type="predicted"/>